<dbReference type="InterPro" id="IPR058546">
    <property type="entry name" value="RPS4B/Roq1-like_LRR"/>
</dbReference>
<dbReference type="SMART" id="SM00568">
    <property type="entry name" value="GRAM"/>
    <property type="match status" value="1"/>
</dbReference>
<dbReference type="SUPFAM" id="SSF52540">
    <property type="entry name" value="P-loop containing nucleoside triphosphate hydrolases"/>
    <property type="match status" value="1"/>
</dbReference>
<keyword evidence="4" id="KW-0520">NAD</keyword>
<dbReference type="InterPro" id="IPR044974">
    <property type="entry name" value="Disease_R_plants"/>
</dbReference>
<dbReference type="PRINTS" id="PR00364">
    <property type="entry name" value="DISEASERSIST"/>
</dbReference>
<accession>A0AAD7M795</accession>
<dbReference type="Proteomes" id="UP001163823">
    <property type="component" value="Chromosome 4"/>
</dbReference>
<evidence type="ECO:0000313" key="6">
    <source>
        <dbReference type="EMBL" id="KAJ7970186.1"/>
    </source>
</evidence>
<evidence type="ECO:0000313" key="7">
    <source>
        <dbReference type="Proteomes" id="UP001163823"/>
    </source>
</evidence>
<dbReference type="Pfam" id="PF00931">
    <property type="entry name" value="NB-ARC"/>
    <property type="match status" value="1"/>
</dbReference>
<dbReference type="SUPFAM" id="SSF52200">
    <property type="entry name" value="Toll/Interleukin receptor TIR domain"/>
    <property type="match status" value="1"/>
</dbReference>
<dbReference type="Pfam" id="PF01582">
    <property type="entry name" value="TIR"/>
    <property type="match status" value="1"/>
</dbReference>
<dbReference type="InterPro" id="IPR058192">
    <property type="entry name" value="WHD_ROQ1-like"/>
</dbReference>
<dbReference type="GO" id="GO:0006952">
    <property type="term" value="P:defense response"/>
    <property type="evidence" value="ECO:0007669"/>
    <property type="project" value="UniProtKB-KW"/>
</dbReference>
<keyword evidence="2" id="KW-0677">Repeat</keyword>
<dbReference type="Gene3D" id="3.40.50.10140">
    <property type="entry name" value="Toll/interleukin-1 receptor homology (TIR) domain"/>
    <property type="match status" value="1"/>
</dbReference>
<evidence type="ECO:0000259" key="5">
    <source>
        <dbReference type="PROSITE" id="PS50104"/>
    </source>
</evidence>
<keyword evidence="3" id="KW-0611">Plant defense</keyword>
<dbReference type="InterPro" id="IPR000157">
    <property type="entry name" value="TIR_dom"/>
</dbReference>
<dbReference type="InterPro" id="IPR011993">
    <property type="entry name" value="PH-like_dom_sf"/>
</dbReference>
<evidence type="ECO:0000256" key="1">
    <source>
        <dbReference type="ARBA" id="ARBA00022614"/>
    </source>
</evidence>
<dbReference type="InterPro" id="IPR036390">
    <property type="entry name" value="WH_DNA-bd_sf"/>
</dbReference>
<sequence>MAHRPATSSSSDFKHKWTHDVFLSFRGEDTRYGFTGSLYDALRRKEINTFIDDEKLGRGEEISPALLKAIEESRVSIVVFSENYANSGWCLDELVAIIKCMKSKGQWVHPVFYKVDPSDVRHQTNSVGKALAELQNKSNISVERVKKWKSAMEELAALSGLHLKDGYEYEYIQKIVEDVSRKLDRIFLHIADHPVGIESRVSKVTSLLKTWPNDDAQLVGIYGLGGIGKTTIARAVYNFIANQFVHKCFLANVRESCSNMEGLVKLQRTLLSKILGDKDVDIADDSEGIAIINHRLSNKTVLLVLDDVDDQDQLQKLAGNNKWFGTGSKIIITTRDRGLLAAHGVDSTYPMEELDDKETHELFCWHAFKRSGPNAGYEDITMRAIHQAKNLPLVLKIIGSDLYGRSIDVWKSILDKYEKNPNKKVHQQLKISYDNLEHNYEKQIFLDIACFFKGMSLDTCKEALAASDDCCPGDGIRVLLEKSLIDIKDKVLWMHDIIQDMGREIVRGDTPLKPFERSRLWFHKDVLQVLTENTGTDKIEGIMLKLPKEENLHWSGEAFKKMTNLRILIVENAYFSQGPKHLPNSLQVLDWKSFPSSSFPADFHPTKLVVLNLPESHFQLKKSFNFKKYEYLIFMDFSRCLSLKEVPDISGIPNLVELYFDHCSNLVKVHDSVGRLKLVKLSCKYCHSLNRFPPSLVSTALEYLNLRGCHSLKRFPDILDKMEKVKFIDISGTSIEELPSSCDNLVGIEALHMQHCNRFRSLPNSFLMLPNLKDLDMERCPELPTSFVKFVFDIESHLVSLNVERCDLLYAHLLLIILCFPKLKKLNLSDNHKFETLPECIKALIHLESLEMNSCLGLQHITAIPPHLQHISAAHCPKLTAESSNLLLNQGLNANHNLSIVVDGGEVPLWFDHRRKEGSLSFLVRRKFPVIALCSVSRAEVRRDIIWLHDLRAHMSPQQWENLDTYLQHDWNNVEVSFTISNGTVKWCGVHAYEQGTKMKDVTFTTPDLHGSTSINSQIKEVRKVIVTEAKIGIVVENKLKAPLLEGAKYAKMWDKEANSDKMNAFKVDGRTTSDRGEADTNNDQENTLWMKTIIFLHGILENVKSFPGMIDGTKKITVWAIASLPIGIESFKANHGMQEGEVLLKTTECDLYTTVGPADGILWISTEKVAFLGFEKDHKPTLTLVVIPIKAIKEANRRENPIVPGQKYMEIVTEDYAKFRFARFFRFENTFKNLLKARSLANVR</sequence>
<feature type="domain" description="TIR" evidence="5">
    <location>
        <begin position="17"/>
        <end position="183"/>
    </location>
</feature>
<dbReference type="InterPro" id="IPR004182">
    <property type="entry name" value="GRAM"/>
</dbReference>
<dbReference type="Pfam" id="PF23282">
    <property type="entry name" value="WHD_ROQ1"/>
    <property type="match status" value="1"/>
</dbReference>
<reference evidence="6" key="1">
    <citation type="journal article" date="2023" name="Science">
        <title>Elucidation of the pathway for biosynthesis of saponin adjuvants from the soapbark tree.</title>
        <authorList>
            <person name="Reed J."/>
            <person name="Orme A."/>
            <person name="El-Demerdash A."/>
            <person name="Owen C."/>
            <person name="Martin L.B.B."/>
            <person name="Misra R.C."/>
            <person name="Kikuchi S."/>
            <person name="Rejzek M."/>
            <person name="Martin A.C."/>
            <person name="Harkess A."/>
            <person name="Leebens-Mack J."/>
            <person name="Louveau T."/>
            <person name="Stephenson M.J."/>
            <person name="Osbourn A."/>
        </authorList>
    </citation>
    <scope>NUCLEOTIDE SEQUENCE</scope>
    <source>
        <strain evidence="6">S10</strain>
    </source>
</reference>
<dbReference type="InterPro" id="IPR035897">
    <property type="entry name" value="Toll_tir_struct_dom_sf"/>
</dbReference>
<dbReference type="SUPFAM" id="SSF46785">
    <property type="entry name" value="Winged helix' DNA-binding domain"/>
    <property type="match status" value="1"/>
</dbReference>
<dbReference type="Gene3D" id="1.10.8.430">
    <property type="entry name" value="Helical domain of apoptotic protease-activating factors"/>
    <property type="match status" value="1"/>
</dbReference>
<dbReference type="Gene3D" id="3.80.10.10">
    <property type="entry name" value="Ribonuclease Inhibitor"/>
    <property type="match status" value="2"/>
</dbReference>
<dbReference type="Pfam" id="PF02893">
    <property type="entry name" value="GRAM"/>
    <property type="match status" value="1"/>
</dbReference>
<dbReference type="GO" id="GO:0007165">
    <property type="term" value="P:signal transduction"/>
    <property type="evidence" value="ECO:0007669"/>
    <property type="project" value="InterPro"/>
</dbReference>
<dbReference type="Gene3D" id="3.40.50.300">
    <property type="entry name" value="P-loop containing nucleotide triphosphate hydrolases"/>
    <property type="match status" value="1"/>
</dbReference>
<dbReference type="InterPro" id="IPR027417">
    <property type="entry name" value="P-loop_NTPase"/>
</dbReference>
<protein>
    <submittedName>
        <fullName evidence="6">Disease resistance-like protein</fullName>
    </submittedName>
</protein>
<dbReference type="Pfam" id="PF23286">
    <property type="entry name" value="LRR_13"/>
    <property type="match status" value="1"/>
</dbReference>
<keyword evidence="1" id="KW-0433">Leucine-rich repeat</keyword>
<evidence type="ECO:0000256" key="4">
    <source>
        <dbReference type="ARBA" id="ARBA00023027"/>
    </source>
</evidence>
<dbReference type="AlphaFoldDB" id="A0AAD7M795"/>
<comment type="caution">
    <text evidence="6">The sequence shown here is derived from an EMBL/GenBank/DDBJ whole genome shotgun (WGS) entry which is preliminary data.</text>
</comment>
<dbReference type="InterPro" id="IPR042197">
    <property type="entry name" value="Apaf_helical"/>
</dbReference>
<dbReference type="InterPro" id="IPR002182">
    <property type="entry name" value="NB-ARC"/>
</dbReference>
<gene>
    <name evidence="6" type="ORF">O6P43_008409</name>
</gene>
<evidence type="ECO:0000256" key="3">
    <source>
        <dbReference type="ARBA" id="ARBA00022821"/>
    </source>
</evidence>
<name>A0AAD7M795_QUISA</name>
<proteinExistence type="predicted"/>
<dbReference type="PANTHER" id="PTHR11017">
    <property type="entry name" value="LEUCINE-RICH REPEAT-CONTAINING PROTEIN"/>
    <property type="match status" value="1"/>
</dbReference>
<dbReference type="InterPro" id="IPR032675">
    <property type="entry name" value="LRR_dom_sf"/>
</dbReference>
<evidence type="ECO:0000256" key="2">
    <source>
        <dbReference type="ARBA" id="ARBA00022737"/>
    </source>
</evidence>
<dbReference type="Gene3D" id="2.30.29.30">
    <property type="entry name" value="Pleckstrin-homology domain (PH domain)/Phosphotyrosine-binding domain (PTB)"/>
    <property type="match status" value="1"/>
</dbReference>
<dbReference type="GO" id="GO:0043531">
    <property type="term" value="F:ADP binding"/>
    <property type="evidence" value="ECO:0007669"/>
    <property type="project" value="InterPro"/>
</dbReference>
<keyword evidence="7" id="KW-1185">Reference proteome</keyword>
<dbReference type="KEGG" id="qsa:O6P43_008409"/>
<dbReference type="SUPFAM" id="SSF52058">
    <property type="entry name" value="L domain-like"/>
    <property type="match status" value="1"/>
</dbReference>
<dbReference type="PANTHER" id="PTHR11017:SF587">
    <property type="entry name" value="NB-ARC DOMAIN PROTEIN"/>
    <property type="match status" value="1"/>
</dbReference>
<dbReference type="SMART" id="SM00255">
    <property type="entry name" value="TIR"/>
    <property type="match status" value="1"/>
</dbReference>
<dbReference type="EMBL" id="JARAOO010000004">
    <property type="protein sequence ID" value="KAJ7970186.1"/>
    <property type="molecule type" value="Genomic_DNA"/>
</dbReference>
<dbReference type="FunFam" id="3.40.50.10140:FF:000007">
    <property type="entry name" value="Disease resistance protein (TIR-NBS-LRR class)"/>
    <property type="match status" value="1"/>
</dbReference>
<dbReference type="PROSITE" id="PS50104">
    <property type="entry name" value="TIR"/>
    <property type="match status" value="1"/>
</dbReference>
<organism evidence="6 7">
    <name type="scientific">Quillaja saponaria</name>
    <name type="common">Soap bark tree</name>
    <dbReference type="NCBI Taxonomy" id="32244"/>
    <lineage>
        <taxon>Eukaryota</taxon>
        <taxon>Viridiplantae</taxon>
        <taxon>Streptophyta</taxon>
        <taxon>Embryophyta</taxon>
        <taxon>Tracheophyta</taxon>
        <taxon>Spermatophyta</taxon>
        <taxon>Magnoliopsida</taxon>
        <taxon>eudicotyledons</taxon>
        <taxon>Gunneridae</taxon>
        <taxon>Pentapetalae</taxon>
        <taxon>rosids</taxon>
        <taxon>fabids</taxon>
        <taxon>Fabales</taxon>
        <taxon>Quillajaceae</taxon>
        <taxon>Quillaja</taxon>
    </lineage>
</organism>